<dbReference type="EMBL" id="JAVFWL010000006">
    <property type="protein sequence ID" value="KAK6760942.1"/>
    <property type="molecule type" value="Genomic_DNA"/>
</dbReference>
<comment type="caution">
    <text evidence="1">The sequence shown here is derived from an EMBL/GenBank/DDBJ whole genome shotgun (WGS) entry which is preliminary data.</text>
</comment>
<organism evidence="1 2">
    <name type="scientific">Necator americanus</name>
    <name type="common">Human hookworm</name>
    <dbReference type="NCBI Taxonomy" id="51031"/>
    <lineage>
        <taxon>Eukaryota</taxon>
        <taxon>Metazoa</taxon>
        <taxon>Ecdysozoa</taxon>
        <taxon>Nematoda</taxon>
        <taxon>Chromadorea</taxon>
        <taxon>Rhabditida</taxon>
        <taxon>Rhabditina</taxon>
        <taxon>Rhabditomorpha</taxon>
        <taxon>Strongyloidea</taxon>
        <taxon>Ancylostomatidae</taxon>
        <taxon>Bunostominae</taxon>
        <taxon>Necator</taxon>
    </lineage>
</organism>
<sequence>MTHDTVWIWSKQLSPWRNQGQMFLIQPPGYAREDDLGPRGVPGFMFLIAARILERRIRDGAPPAGMIGLDTGAE</sequence>
<evidence type="ECO:0000313" key="1">
    <source>
        <dbReference type="EMBL" id="KAK6760942.1"/>
    </source>
</evidence>
<accession>A0ABR1EE18</accession>
<dbReference type="Proteomes" id="UP001303046">
    <property type="component" value="Unassembled WGS sequence"/>
</dbReference>
<gene>
    <name evidence="1" type="primary">Necator_chrX.g22294</name>
    <name evidence="1" type="ORF">RB195_022133</name>
</gene>
<proteinExistence type="predicted"/>
<evidence type="ECO:0000313" key="2">
    <source>
        <dbReference type="Proteomes" id="UP001303046"/>
    </source>
</evidence>
<keyword evidence="2" id="KW-1185">Reference proteome</keyword>
<reference evidence="1 2" key="1">
    <citation type="submission" date="2023-08" db="EMBL/GenBank/DDBJ databases">
        <title>A Necator americanus chromosomal reference genome.</title>
        <authorList>
            <person name="Ilik V."/>
            <person name="Petrzelkova K.J."/>
            <person name="Pardy F."/>
            <person name="Fuh T."/>
            <person name="Niatou-Singa F.S."/>
            <person name="Gouil Q."/>
            <person name="Baker L."/>
            <person name="Ritchie M.E."/>
            <person name="Jex A.R."/>
            <person name="Gazzola D."/>
            <person name="Li H."/>
            <person name="Toshio Fujiwara R."/>
            <person name="Zhan B."/>
            <person name="Aroian R.V."/>
            <person name="Pafco B."/>
            <person name="Schwarz E.M."/>
        </authorList>
    </citation>
    <scope>NUCLEOTIDE SEQUENCE [LARGE SCALE GENOMIC DNA]</scope>
    <source>
        <strain evidence="1 2">Aroian</strain>
        <tissue evidence="1">Whole animal</tissue>
    </source>
</reference>
<protein>
    <submittedName>
        <fullName evidence="1">Uncharacterized protein</fullName>
    </submittedName>
</protein>
<name>A0ABR1EE18_NECAM</name>